<name>A0A512B6E9_9BACT</name>
<dbReference type="Proteomes" id="UP000321513">
    <property type="component" value="Unassembled WGS sequence"/>
</dbReference>
<evidence type="ECO:0000256" key="2">
    <source>
        <dbReference type="ARBA" id="ARBA00022679"/>
    </source>
</evidence>
<evidence type="ECO:0000256" key="6">
    <source>
        <dbReference type="ARBA" id="ARBA00022918"/>
    </source>
</evidence>
<keyword evidence="7" id="KW-0051">Antiviral defense</keyword>
<dbReference type="PROSITE" id="PS50878">
    <property type="entry name" value="RT_POL"/>
    <property type="match status" value="1"/>
</dbReference>
<feature type="domain" description="Reverse transcriptase" evidence="10">
    <location>
        <begin position="1"/>
        <end position="250"/>
    </location>
</feature>
<keyword evidence="5" id="KW-0460">Magnesium</keyword>
<reference evidence="11 12" key="1">
    <citation type="submission" date="2019-07" db="EMBL/GenBank/DDBJ databases">
        <title>Whole genome shotgun sequence of Segetibacter aerophilus NBRC 106135.</title>
        <authorList>
            <person name="Hosoyama A."/>
            <person name="Uohara A."/>
            <person name="Ohji S."/>
            <person name="Ichikawa N."/>
        </authorList>
    </citation>
    <scope>NUCLEOTIDE SEQUENCE [LARGE SCALE GENOMIC DNA]</scope>
    <source>
        <strain evidence="11 12">NBRC 106135</strain>
    </source>
</reference>
<dbReference type="InterPro" id="IPR051083">
    <property type="entry name" value="GrpII_Intron_Splice-Mob/Def"/>
</dbReference>
<dbReference type="InterPro" id="IPR043128">
    <property type="entry name" value="Rev_trsase/Diguanyl_cyclase"/>
</dbReference>
<dbReference type="GO" id="GO:0003723">
    <property type="term" value="F:RNA binding"/>
    <property type="evidence" value="ECO:0007669"/>
    <property type="project" value="InterPro"/>
</dbReference>
<dbReference type="InterPro" id="IPR043502">
    <property type="entry name" value="DNA/RNA_pol_sf"/>
</dbReference>
<dbReference type="GO" id="GO:0051607">
    <property type="term" value="P:defense response to virus"/>
    <property type="evidence" value="ECO:0007669"/>
    <property type="project" value="UniProtKB-KW"/>
</dbReference>
<keyword evidence="2" id="KW-0808">Transferase</keyword>
<gene>
    <name evidence="11" type="ORF">SAE01_00460</name>
</gene>
<evidence type="ECO:0000259" key="10">
    <source>
        <dbReference type="PROSITE" id="PS50878"/>
    </source>
</evidence>
<dbReference type="GO" id="GO:0003964">
    <property type="term" value="F:RNA-directed DNA polymerase activity"/>
    <property type="evidence" value="ECO:0007669"/>
    <property type="project" value="UniProtKB-KW"/>
</dbReference>
<dbReference type="Pfam" id="PF00078">
    <property type="entry name" value="RVT_1"/>
    <property type="match status" value="1"/>
</dbReference>
<accession>A0A512B6E9</accession>
<dbReference type="EMBL" id="BJYT01000001">
    <property type="protein sequence ID" value="GEO07550.1"/>
    <property type="molecule type" value="Genomic_DNA"/>
</dbReference>
<keyword evidence="6" id="KW-0695">RNA-directed DNA polymerase</keyword>
<evidence type="ECO:0000256" key="7">
    <source>
        <dbReference type="ARBA" id="ARBA00023118"/>
    </source>
</evidence>
<dbReference type="InterPro" id="IPR000477">
    <property type="entry name" value="RT_dom"/>
</dbReference>
<protein>
    <recommendedName>
        <fullName evidence="1">RNA-directed DNA polymerase</fullName>
        <ecNumber evidence="1">2.7.7.49</ecNumber>
    </recommendedName>
</protein>
<keyword evidence="4" id="KW-0479">Metal-binding</keyword>
<dbReference type="RefSeq" id="WP_170234038.1">
    <property type="nucleotide sequence ID" value="NZ_BJYT01000001.1"/>
</dbReference>
<proteinExistence type="inferred from homology"/>
<evidence type="ECO:0000256" key="3">
    <source>
        <dbReference type="ARBA" id="ARBA00022695"/>
    </source>
</evidence>
<keyword evidence="12" id="KW-1185">Reference proteome</keyword>
<evidence type="ECO:0000256" key="1">
    <source>
        <dbReference type="ARBA" id="ARBA00012493"/>
    </source>
</evidence>
<comment type="catalytic activity">
    <reaction evidence="9">
        <text>DNA(n) + a 2'-deoxyribonucleoside 5'-triphosphate = DNA(n+1) + diphosphate</text>
        <dbReference type="Rhea" id="RHEA:22508"/>
        <dbReference type="Rhea" id="RHEA-COMP:17339"/>
        <dbReference type="Rhea" id="RHEA-COMP:17340"/>
        <dbReference type="ChEBI" id="CHEBI:33019"/>
        <dbReference type="ChEBI" id="CHEBI:61560"/>
        <dbReference type="ChEBI" id="CHEBI:173112"/>
        <dbReference type="EC" id="2.7.7.49"/>
    </reaction>
</comment>
<dbReference type="InterPro" id="IPR000123">
    <property type="entry name" value="Reverse_transcriptase_msDNA"/>
</dbReference>
<dbReference type="PANTHER" id="PTHR34047">
    <property type="entry name" value="NUCLEAR INTRON MATURASE 1, MITOCHONDRIAL-RELATED"/>
    <property type="match status" value="1"/>
</dbReference>
<dbReference type="Gene3D" id="3.30.70.270">
    <property type="match status" value="1"/>
</dbReference>
<organism evidence="11 12">
    <name type="scientific">Segetibacter aerophilus</name>
    <dbReference type="NCBI Taxonomy" id="670293"/>
    <lineage>
        <taxon>Bacteria</taxon>
        <taxon>Pseudomonadati</taxon>
        <taxon>Bacteroidota</taxon>
        <taxon>Chitinophagia</taxon>
        <taxon>Chitinophagales</taxon>
        <taxon>Chitinophagaceae</taxon>
        <taxon>Segetibacter</taxon>
    </lineage>
</organism>
<dbReference type="AlphaFoldDB" id="A0A512B6E9"/>
<evidence type="ECO:0000256" key="9">
    <source>
        <dbReference type="ARBA" id="ARBA00048173"/>
    </source>
</evidence>
<dbReference type="SUPFAM" id="SSF56672">
    <property type="entry name" value="DNA/RNA polymerases"/>
    <property type="match status" value="1"/>
</dbReference>
<dbReference type="PRINTS" id="PR00866">
    <property type="entry name" value="RNADNAPOLMS"/>
</dbReference>
<evidence type="ECO:0000256" key="8">
    <source>
        <dbReference type="ARBA" id="ARBA00034120"/>
    </source>
</evidence>
<evidence type="ECO:0000256" key="4">
    <source>
        <dbReference type="ARBA" id="ARBA00022723"/>
    </source>
</evidence>
<comment type="caution">
    <text evidence="11">The sequence shown here is derived from an EMBL/GenBank/DDBJ whole genome shotgun (WGS) entry which is preliminary data.</text>
</comment>
<comment type="similarity">
    <text evidence="8">Belongs to the bacterial reverse transcriptase family.</text>
</comment>
<dbReference type="PANTHER" id="PTHR34047:SF7">
    <property type="entry name" value="RNA-DIRECTED DNA POLYMERASE"/>
    <property type="match status" value="1"/>
</dbReference>
<evidence type="ECO:0000313" key="12">
    <source>
        <dbReference type="Proteomes" id="UP000321513"/>
    </source>
</evidence>
<dbReference type="GO" id="GO:0046872">
    <property type="term" value="F:metal ion binding"/>
    <property type="evidence" value="ECO:0007669"/>
    <property type="project" value="UniProtKB-KW"/>
</dbReference>
<evidence type="ECO:0000256" key="5">
    <source>
        <dbReference type="ARBA" id="ARBA00022842"/>
    </source>
</evidence>
<dbReference type="CDD" id="cd03487">
    <property type="entry name" value="RT_Bac_retron_II"/>
    <property type="match status" value="1"/>
</dbReference>
<evidence type="ECO:0000313" key="11">
    <source>
        <dbReference type="EMBL" id="GEO07550.1"/>
    </source>
</evidence>
<dbReference type="EC" id="2.7.7.49" evidence="1"/>
<keyword evidence="3" id="KW-0548">Nucleotidyltransferase</keyword>
<sequence>MINNPEKYYYSKTQPKMKFGRPQLDDKGEVKLRRLTPPVTSLKIIQQEICYHLQKAELPNCFYGSVEELNNIDNALQHIHNKFFLTIDLKSFFDNITNTQIHRVFTEKNFSWDDARMLTKLTTYKGRLPQGAPTSPILANLAFAKTAQQLQALVKRHKITFTTFLDDLSFSSMRDFKSLVPDLLKTIRENKFYPHHEKIHYRKNTCEITGLIVGNGKLRLTAETKSEAKKNQLVKAYTLRVQKQYNAYLG</sequence>